<accession>A0A1I1V5V2</accession>
<dbReference type="RefSeq" id="WP_096330157.1">
    <property type="nucleotide sequence ID" value="NZ_FOMX01000004.1"/>
</dbReference>
<dbReference type="OrthoDB" id="3373978at2"/>
<name>A0A1I1V5V2_9BACT</name>
<evidence type="ECO:0000313" key="2">
    <source>
        <dbReference type="Proteomes" id="UP000199400"/>
    </source>
</evidence>
<reference evidence="2" key="1">
    <citation type="submission" date="2016-10" db="EMBL/GenBank/DDBJ databases">
        <authorList>
            <person name="Varghese N."/>
            <person name="Submissions S."/>
        </authorList>
    </citation>
    <scope>NUCLEOTIDE SEQUENCE [LARGE SCALE GENOMIC DNA]</scope>
    <source>
        <strain evidence="2">ATCC 25963</strain>
    </source>
</reference>
<evidence type="ECO:0000313" key="1">
    <source>
        <dbReference type="EMBL" id="SFD75700.1"/>
    </source>
</evidence>
<sequence>MLGGAAAAVAVGVDELAWARRVYDGLVAHDGPLAFGRVDATADAHGELRVLECELVIPRLLLREGEATARYAAAIDHHLRR</sequence>
<gene>
    <name evidence="1" type="ORF">SAMN02745121_01399</name>
</gene>
<dbReference type="Proteomes" id="UP000199400">
    <property type="component" value="Unassembled WGS sequence"/>
</dbReference>
<dbReference type="EMBL" id="FOMX01000004">
    <property type="protein sequence ID" value="SFD75700.1"/>
    <property type="molecule type" value="Genomic_DNA"/>
</dbReference>
<organism evidence="1 2">
    <name type="scientific">Nannocystis exedens</name>
    <dbReference type="NCBI Taxonomy" id="54"/>
    <lineage>
        <taxon>Bacteria</taxon>
        <taxon>Pseudomonadati</taxon>
        <taxon>Myxococcota</taxon>
        <taxon>Polyangia</taxon>
        <taxon>Nannocystales</taxon>
        <taxon>Nannocystaceae</taxon>
        <taxon>Nannocystis</taxon>
    </lineage>
</organism>
<keyword evidence="2" id="KW-1185">Reference proteome</keyword>
<protein>
    <submittedName>
        <fullName evidence="1">Uncharacterized protein</fullName>
    </submittedName>
</protein>
<proteinExistence type="predicted"/>
<dbReference type="AlphaFoldDB" id="A0A1I1V5V2"/>